<protein>
    <submittedName>
        <fullName evidence="5">SDR family NAD(P)-dependent oxidoreductase</fullName>
    </submittedName>
    <submittedName>
        <fullName evidence="4">Short-chain dehydrogenase</fullName>
    </submittedName>
</protein>
<comment type="similarity">
    <text evidence="1">Belongs to the short-chain dehydrogenases/reductases (SDR) family.</text>
</comment>
<dbReference type="RefSeq" id="WP_053966784.1">
    <property type="nucleotide sequence ID" value="NZ_JAWJXX010000021.1"/>
</dbReference>
<evidence type="ECO:0000313" key="6">
    <source>
        <dbReference type="Proteomes" id="UP000037729"/>
    </source>
</evidence>
<reference evidence="5" key="2">
    <citation type="submission" date="2019-12" db="EMBL/GenBank/DDBJ databases">
        <title>The whole-genome sequencing of Haloarcula japonica strain pws8.</title>
        <authorList>
            <person name="Verma D.K."/>
            <person name="Gopal K."/>
            <person name="Prasad E.S."/>
        </authorList>
    </citation>
    <scope>NUCLEOTIDE SEQUENCE</scope>
    <source>
        <strain evidence="5">Pws8</strain>
    </source>
</reference>
<dbReference type="AlphaFoldDB" id="A0A0N0BQC4"/>
<gene>
    <name evidence="4" type="ORF">AMS69_03970</name>
    <name evidence="5" type="ORF">GOC83_02420</name>
</gene>
<evidence type="ECO:0000256" key="2">
    <source>
        <dbReference type="ARBA" id="ARBA00023002"/>
    </source>
</evidence>
<dbReference type="CDD" id="cd05233">
    <property type="entry name" value="SDR_c"/>
    <property type="match status" value="1"/>
</dbReference>
<comment type="caution">
    <text evidence="4">The sequence shown here is derived from an EMBL/GenBank/DDBJ whole genome shotgun (WGS) entry which is preliminary data.</text>
</comment>
<dbReference type="EMBL" id="WOWB01000001">
    <property type="protein sequence ID" value="NLV04992.1"/>
    <property type="molecule type" value="Genomic_DNA"/>
</dbReference>
<dbReference type="InterPro" id="IPR002347">
    <property type="entry name" value="SDR_fam"/>
</dbReference>
<dbReference type="OrthoDB" id="161871at2157"/>
<dbReference type="PANTHER" id="PTHR44196:SF1">
    <property type="entry name" value="DEHYDROGENASE_REDUCTASE SDR FAMILY MEMBER 7B"/>
    <property type="match status" value="1"/>
</dbReference>
<dbReference type="PRINTS" id="PR00081">
    <property type="entry name" value="GDHRDH"/>
</dbReference>
<dbReference type="Pfam" id="PF00106">
    <property type="entry name" value="adh_short"/>
    <property type="match status" value="1"/>
</dbReference>
<accession>A0A0N0BQC4</accession>
<keyword evidence="2" id="KW-0560">Oxidoreductase</keyword>
<feature type="domain" description="Ketoreductase" evidence="3">
    <location>
        <begin position="9"/>
        <end position="193"/>
    </location>
</feature>
<evidence type="ECO:0000313" key="4">
    <source>
        <dbReference type="EMBL" id="KOX95023.1"/>
    </source>
</evidence>
<evidence type="ECO:0000313" key="5">
    <source>
        <dbReference type="EMBL" id="NLV04992.1"/>
    </source>
</evidence>
<sequence>MGSGPLSETAALVTGASSGIGAATARKLARDGADVALVARREDRLTELADEISAEHTVDTHVVPADVSDRAQVTAAVESTVDTLGSLDGVVVNAGVGRGSDVETLSDEQYRTMMDVNVDGAFYTARESLPHLRAGAGSLVFVGSFAGQYPRPFNPVYAATKWWLRGFAHSLAGQVGDDDIGITVVNPSEVRSEFGSEDGTPFNERFEPGDVTEPEEVADAIAFAMRQEPPTTINSIDVFRRDKFEHF</sequence>
<dbReference type="FunFam" id="3.40.50.720:FF:000084">
    <property type="entry name" value="Short-chain dehydrogenase reductase"/>
    <property type="match status" value="1"/>
</dbReference>
<dbReference type="Proteomes" id="UP000037729">
    <property type="component" value="Unassembled WGS sequence"/>
</dbReference>
<dbReference type="PATRIC" id="fig|1705562.3.peg.1762"/>
<dbReference type="SMART" id="SM00822">
    <property type="entry name" value="PKS_KR"/>
    <property type="match status" value="1"/>
</dbReference>
<dbReference type="Proteomes" id="UP000610611">
    <property type="component" value="Unassembled WGS sequence"/>
</dbReference>
<name>A0A0N0BQC4_9EURY</name>
<dbReference type="SUPFAM" id="SSF51735">
    <property type="entry name" value="NAD(P)-binding Rossmann-fold domains"/>
    <property type="match status" value="1"/>
</dbReference>
<evidence type="ECO:0000256" key="1">
    <source>
        <dbReference type="ARBA" id="ARBA00006484"/>
    </source>
</evidence>
<dbReference type="InterPro" id="IPR057326">
    <property type="entry name" value="KR_dom"/>
</dbReference>
<evidence type="ECO:0000259" key="3">
    <source>
        <dbReference type="SMART" id="SM00822"/>
    </source>
</evidence>
<dbReference type="PANTHER" id="PTHR44196">
    <property type="entry name" value="DEHYDROGENASE/REDUCTASE SDR FAMILY MEMBER 7B"/>
    <property type="match status" value="1"/>
</dbReference>
<dbReference type="STRING" id="1705562.AMS69_03970"/>
<keyword evidence="6" id="KW-1185">Reference proteome</keyword>
<dbReference type="Gene3D" id="3.40.50.720">
    <property type="entry name" value="NAD(P)-binding Rossmann-like Domain"/>
    <property type="match status" value="1"/>
</dbReference>
<dbReference type="GO" id="GO:0016020">
    <property type="term" value="C:membrane"/>
    <property type="evidence" value="ECO:0007669"/>
    <property type="project" value="TreeGrafter"/>
</dbReference>
<dbReference type="EMBL" id="LIUF01000001">
    <property type="protein sequence ID" value="KOX95023.1"/>
    <property type="molecule type" value="Genomic_DNA"/>
</dbReference>
<dbReference type="GO" id="GO:0016491">
    <property type="term" value="F:oxidoreductase activity"/>
    <property type="evidence" value="ECO:0007669"/>
    <property type="project" value="UniProtKB-KW"/>
</dbReference>
<dbReference type="InterPro" id="IPR036291">
    <property type="entry name" value="NAD(P)-bd_dom_sf"/>
</dbReference>
<organism evidence="4 6">
    <name type="scientific">Haloarcula rubripromontorii</name>
    <dbReference type="NCBI Taxonomy" id="1705562"/>
    <lineage>
        <taxon>Archaea</taxon>
        <taxon>Methanobacteriati</taxon>
        <taxon>Methanobacteriota</taxon>
        <taxon>Stenosarchaea group</taxon>
        <taxon>Halobacteria</taxon>
        <taxon>Halobacteriales</taxon>
        <taxon>Haloarculaceae</taxon>
        <taxon>Haloarcula</taxon>
    </lineage>
</organism>
<proteinExistence type="inferred from homology"/>
<reference evidence="4 6" key="1">
    <citation type="submission" date="2015-08" db="EMBL/GenBank/DDBJ databases">
        <title>Genomes of Isolates from Cabo Rojo, PR.</title>
        <authorList>
            <person name="Sanchez-Nieves R.L."/>
            <person name="Montalvo-Rodriguez R."/>
        </authorList>
    </citation>
    <scope>NUCLEOTIDE SEQUENCE [LARGE SCALE GENOMIC DNA]</scope>
    <source>
        <strain evidence="4 6">SL3</strain>
    </source>
</reference>